<sequence length="84" mass="8777">MQWLLTFSAQTPDCSSGGAGNGPITVSAAAPCSGLPTASCMTVTTRYDYARHPFMPGTGRVYDWVMTDAIRSSAVAQLDLGSSN</sequence>
<evidence type="ECO:0000313" key="2">
    <source>
        <dbReference type="Proteomes" id="UP000487117"/>
    </source>
</evidence>
<accession>A0A7V8FIS9</accession>
<organism evidence="1 2">
    <name type="scientific">Stenotrophomonas maltophilia</name>
    <name type="common">Pseudomonas maltophilia</name>
    <name type="synonym">Xanthomonas maltophilia</name>
    <dbReference type="NCBI Taxonomy" id="40324"/>
    <lineage>
        <taxon>Bacteria</taxon>
        <taxon>Pseudomonadati</taxon>
        <taxon>Pseudomonadota</taxon>
        <taxon>Gammaproteobacteria</taxon>
        <taxon>Lysobacterales</taxon>
        <taxon>Lysobacteraceae</taxon>
        <taxon>Stenotrophomonas</taxon>
        <taxon>Stenotrophomonas maltophilia group</taxon>
    </lineage>
</organism>
<evidence type="ECO:0000313" key="1">
    <source>
        <dbReference type="EMBL" id="KAF1016801.1"/>
    </source>
</evidence>
<dbReference type="AlphaFoldDB" id="A0A7V8FIS9"/>
<protein>
    <submittedName>
        <fullName evidence="1">Uncharacterized protein</fullName>
    </submittedName>
</protein>
<dbReference type="EMBL" id="WNDS01000001">
    <property type="protein sequence ID" value="KAF1016801.1"/>
    <property type="molecule type" value="Genomic_DNA"/>
</dbReference>
<name>A0A7V8FIS9_STEMA</name>
<proteinExistence type="predicted"/>
<comment type="caution">
    <text evidence="1">The sequence shown here is derived from an EMBL/GenBank/DDBJ whole genome shotgun (WGS) entry which is preliminary data.</text>
</comment>
<reference evidence="2" key="1">
    <citation type="journal article" date="2020" name="MBio">
        <title>Horizontal gene transfer to a defensive symbiont with a reduced genome amongst a multipartite beetle microbiome.</title>
        <authorList>
            <person name="Waterworth S.C."/>
            <person name="Florez L.V."/>
            <person name="Rees E.R."/>
            <person name="Hertweck C."/>
            <person name="Kaltenpoth M."/>
            <person name="Kwan J.C."/>
        </authorList>
    </citation>
    <scope>NUCLEOTIDE SEQUENCE [LARGE SCALE GENOMIC DNA]</scope>
</reference>
<dbReference type="Proteomes" id="UP000487117">
    <property type="component" value="Unassembled WGS sequence"/>
</dbReference>
<gene>
    <name evidence="1" type="ORF">GAK31_00059</name>
</gene>